<evidence type="ECO:0000313" key="3">
    <source>
        <dbReference type="Proteomes" id="UP000199681"/>
    </source>
</evidence>
<dbReference type="Proteomes" id="UP000199681">
    <property type="component" value="Unassembled WGS sequence"/>
</dbReference>
<comment type="caution">
    <text evidence="2">The sequence shown here is derived from an EMBL/GenBank/DDBJ whole genome shotgun (WGS) entry which is preliminary data.</text>
</comment>
<evidence type="ECO:0000256" key="1">
    <source>
        <dbReference type="SAM" id="MobiDB-lite"/>
    </source>
</evidence>
<feature type="region of interest" description="Disordered" evidence="1">
    <location>
        <begin position="88"/>
        <end position="126"/>
    </location>
</feature>
<sequence>MVDVKLCGSRVHPYGDPVQSIAPLCPRELWIDKRVRALRPDDREWQIRLGPRARTRAEPVHDTKCEPCPSRMFVRLLLPSPSLPQFLHRRRRRHHPQGRLGRRTHLPASSHQEFPRRKPGGPHVHTARGARPFACLPCRSVALIDLASYAGLGPSLLRFRPTGWARPVGLVTSVRWWSRPIWPGRSCRRSQP</sequence>
<dbReference type="EMBL" id="FOPW01000003">
    <property type="protein sequence ID" value="SFH33779.1"/>
    <property type="molecule type" value="Genomic_DNA"/>
</dbReference>
<evidence type="ECO:0008006" key="4">
    <source>
        <dbReference type="Google" id="ProtNLM"/>
    </source>
</evidence>
<feature type="compositionally biased region" description="Basic residues" evidence="1">
    <location>
        <begin position="88"/>
        <end position="105"/>
    </location>
</feature>
<protein>
    <recommendedName>
        <fullName evidence="4">Zinc-ribbon domain-containing protein</fullName>
    </recommendedName>
</protein>
<feature type="compositionally biased region" description="Basic residues" evidence="1">
    <location>
        <begin position="117"/>
        <end position="126"/>
    </location>
</feature>
<gene>
    <name evidence="2" type="ORF">SAMN05216274_103210</name>
</gene>
<keyword evidence="3" id="KW-1185">Reference proteome</keyword>
<name>A0ABY1EB76_9MICO</name>
<evidence type="ECO:0000313" key="2">
    <source>
        <dbReference type="EMBL" id="SFH33779.1"/>
    </source>
</evidence>
<proteinExistence type="predicted"/>
<reference evidence="2 3" key="1">
    <citation type="submission" date="2016-10" db="EMBL/GenBank/DDBJ databases">
        <authorList>
            <person name="Varghese N."/>
            <person name="Submissions S."/>
        </authorList>
    </citation>
    <scope>NUCLEOTIDE SEQUENCE [LARGE SCALE GENOMIC DNA]</scope>
    <source>
        <strain evidence="2 3">GMCC 1.11211</strain>
    </source>
</reference>
<accession>A0ABY1EB76</accession>
<organism evidence="2 3">
    <name type="scientific">Cryobacterium levicorallinum</name>
    <dbReference type="NCBI Taxonomy" id="995038"/>
    <lineage>
        <taxon>Bacteria</taxon>
        <taxon>Bacillati</taxon>
        <taxon>Actinomycetota</taxon>
        <taxon>Actinomycetes</taxon>
        <taxon>Micrococcales</taxon>
        <taxon>Microbacteriaceae</taxon>
        <taxon>Cryobacterium</taxon>
    </lineage>
</organism>